<dbReference type="AlphaFoldDB" id="A0AAP7FTY5"/>
<dbReference type="InterPro" id="IPR036736">
    <property type="entry name" value="ACP-like_sf"/>
</dbReference>
<reference evidence="3" key="3">
    <citation type="journal article" date="2020" name="Int. J. Syst. Evol. Microbiol.">
        <title>Reclassification of Francisella noatunensis subsp. orientalis Ottem et al. 2009 as Francisella orientalis sp. nov., Francisella noatunensis subsp. chilensis subsp. nov. and emended description of Francisella noatunensis.</title>
        <authorList>
            <person name="Ramirez-Paredes J.G."/>
            <person name="Larsson P."/>
            <person name="Thompson K.D."/>
            <person name="Penman D.J."/>
            <person name="Busse H.J."/>
            <person name="Ohrman C."/>
            <person name="Sjodin A."/>
            <person name="Soto E."/>
            <person name="Richards R.H."/>
            <person name="Adams A."/>
            <person name="Colquhoun D.J."/>
        </authorList>
    </citation>
    <scope>NUCLEOTIDE SEQUENCE</scope>
    <source>
        <strain evidence="3">LADL-07285A</strain>
    </source>
</reference>
<dbReference type="Pfam" id="PF00550">
    <property type="entry name" value="PP-binding"/>
    <property type="match status" value="1"/>
</dbReference>
<dbReference type="SUPFAM" id="SSF47336">
    <property type="entry name" value="ACP-like"/>
    <property type="match status" value="1"/>
</dbReference>
<sequence length="74" mass="8498">MNALDNILCQVFRLKEDQIKDKFTMGDVPAWDSLTHMDLITSIEEGLNIQLTMDDIMNMRDIGTIKKIVSEKLV</sequence>
<dbReference type="GeneID" id="45433583"/>
<name>A0AAP7FTY5_9GAMM</name>
<accession>A0AAP7FTY5</accession>
<reference evidence="2" key="2">
    <citation type="submission" date="2017-08" db="EMBL/GenBank/DDBJ databases">
        <title>Complete Genome Sequence of Francisella noatunensis subsp. orientalis strain FNO190.</title>
        <authorList>
            <person name="Pereira F.L."/>
            <person name="Goncalves L.A."/>
            <person name="Guilherme T.C."/>
            <person name="Soares S.C."/>
            <person name="Dorella F.A."/>
            <person name="Carvalho A.F."/>
            <person name="Leibowitz M.P."/>
            <person name="Leal C.A.G."/>
            <person name="Azevedo V.A.C."/>
            <person name="Figueiredo H.C.P."/>
        </authorList>
    </citation>
    <scope>NUCLEOTIDE SEQUENCE</scope>
    <source>
        <strain evidence="2">FNO190</strain>
    </source>
</reference>
<evidence type="ECO:0000313" key="3">
    <source>
        <dbReference type="EMBL" id="NIY56614.1"/>
    </source>
</evidence>
<proteinExistence type="predicted"/>
<evidence type="ECO:0000313" key="4">
    <source>
        <dbReference type="Proteomes" id="UP000035930"/>
    </source>
</evidence>
<evidence type="ECO:0000313" key="5">
    <source>
        <dbReference type="Proteomes" id="UP000774689"/>
    </source>
</evidence>
<evidence type="ECO:0000313" key="2">
    <source>
        <dbReference type="EMBL" id="AKN89113.1"/>
    </source>
</evidence>
<dbReference type="Proteomes" id="UP000035930">
    <property type="component" value="Chromosome"/>
</dbReference>
<dbReference type="Proteomes" id="UP000774689">
    <property type="component" value="Unassembled WGS sequence"/>
</dbReference>
<organism evidence="3 5">
    <name type="scientific">Francisella orientalis</name>
    <dbReference type="NCBI Taxonomy" id="299583"/>
    <lineage>
        <taxon>Bacteria</taxon>
        <taxon>Pseudomonadati</taxon>
        <taxon>Pseudomonadota</taxon>
        <taxon>Gammaproteobacteria</taxon>
        <taxon>Thiotrichales</taxon>
        <taxon>Francisellaceae</taxon>
        <taxon>Francisella</taxon>
    </lineage>
</organism>
<dbReference type="InterPro" id="IPR009081">
    <property type="entry name" value="PP-bd_ACP"/>
</dbReference>
<dbReference type="Gene3D" id="1.10.1200.10">
    <property type="entry name" value="ACP-like"/>
    <property type="match status" value="1"/>
</dbReference>
<feature type="domain" description="Carrier" evidence="1">
    <location>
        <begin position="32"/>
        <end position="65"/>
    </location>
</feature>
<evidence type="ECO:0000259" key="1">
    <source>
        <dbReference type="Pfam" id="PF00550"/>
    </source>
</evidence>
<dbReference type="EMBL" id="QPQM01000011">
    <property type="protein sequence ID" value="NIY56614.1"/>
    <property type="molecule type" value="Genomic_DNA"/>
</dbReference>
<gene>
    <name evidence="3" type="ORF">CHQ83_04620</name>
    <name evidence="2" type="ORF">FNO190_1484</name>
</gene>
<reference evidence="4" key="1">
    <citation type="submission" date="2015-02" db="EMBL/GenBank/DDBJ databases">
        <title>Complete genome sequence of Francisella noatunensis subsp. orientalis FNO190 isolated from farm-raised Nile tilapia in Brazil.</title>
        <authorList>
            <person name="Figueiredo H.C.P."/>
            <person name="Leal C.A.G."/>
            <person name="Pereira F.L."/>
            <person name="Soares S.C."/>
            <person name="Goncalves L.A."/>
            <person name="Dorella F.A."/>
            <person name="Carvalho A.F."/>
            <person name="Azevedo V.A.C."/>
        </authorList>
    </citation>
    <scope>NUCLEOTIDE SEQUENCE [LARGE SCALE GENOMIC DNA]</scope>
    <source>
        <strain evidence="4">FNO190</strain>
    </source>
</reference>
<dbReference type="RefSeq" id="WP_014714833.1">
    <property type="nucleotide sequence ID" value="NZ_CP011923.2"/>
</dbReference>
<dbReference type="EMBL" id="CP011923">
    <property type="protein sequence ID" value="AKN89113.1"/>
    <property type="molecule type" value="Genomic_DNA"/>
</dbReference>
<keyword evidence="4" id="KW-1185">Reference proteome</keyword>
<protein>
    <submittedName>
        <fullName evidence="3">Acyl carrier protein</fullName>
    </submittedName>
</protein>